<evidence type="ECO:0000256" key="3">
    <source>
        <dbReference type="PROSITE-ProRule" id="PRU00169"/>
    </source>
</evidence>
<organism evidence="6 7">
    <name type="scientific">Pedobacter agri</name>
    <dbReference type="NCBI Taxonomy" id="454586"/>
    <lineage>
        <taxon>Bacteria</taxon>
        <taxon>Pseudomonadati</taxon>
        <taxon>Bacteroidota</taxon>
        <taxon>Sphingobacteriia</taxon>
        <taxon>Sphingobacteriales</taxon>
        <taxon>Sphingobacteriaceae</taxon>
        <taxon>Pedobacter</taxon>
    </lineage>
</organism>
<name>A0A9X3DG02_9SPHI</name>
<dbReference type="PANTHER" id="PTHR43214:SF43">
    <property type="entry name" value="TWO-COMPONENT RESPONSE REGULATOR"/>
    <property type="match status" value="1"/>
</dbReference>
<feature type="modified residue" description="4-aspartylphosphate" evidence="3">
    <location>
        <position position="56"/>
    </location>
</feature>
<evidence type="ECO:0000259" key="5">
    <source>
        <dbReference type="PROSITE" id="PS50110"/>
    </source>
</evidence>
<dbReference type="InterPro" id="IPR011006">
    <property type="entry name" value="CheY-like_superfamily"/>
</dbReference>
<sequence>MKKIKVFLVDDHDILMDGIEAILKDVANLVVVGKANSVDTAQELIKISVPDLILTDISLGEKSGLDLTKYVKKEYPQIKVMVLSMHDDILNMTNMLKAGASGYLLKNVKNAELHKAIVTVMEGGSYIQDSIASKLKNVSQNTHQHQINNLSAREIEIIRLISKEHTSAEIGKMLFISEHTVETHRKNIWRKTGVKSTIGLLNFAKDQHLLS</sequence>
<reference evidence="6" key="1">
    <citation type="submission" date="2022-11" db="EMBL/GenBank/DDBJ databases">
        <authorList>
            <person name="Graham C."/>
            <person name="Newman J.D."/>
        </authorList>
    </citation>
    <scope>NUCLEOTIDE SEQUENCE</scope>
    <source>
        <strain evidence="6">DSM 19486</strain>
    </source>
</reference>
<evidence type="ECO:0000256" key="2">
    <source>
        <dbReference type="ARBA" id="ARBA00023125"/>
    </source>
</evidence>
<dbReference type="InterPro" id="IPR001789">
    <property type="entry name" value="Sig_transdc_resp-reg_receiver"/>
</dbReference>
<feature type="domain" description="Response regulatory" evidence="5">
    <location>
        <begin position="5"/>
        <end position="121"/>
    </location>
</feature>
<accession>A0A9X3DG02</accession>
<dbReference type="InterPro" id="IPR058245">
    <property type="entry name" value="NreC/VraR/RcsB-like_REC"/>
</dbReference>
<dbReference type="SMART" id="SM00421">
    <property type="entry name" value="HTH_LUXR"/>
    <property type="match status" value="1"/>
</dbReference>
<dbReference type="InterPro" id="IPR000792">
    <property type="entry name" value="Tscrpt_reg_LuxR_C"/>
</dbReference>
<proteinExistence type="predicted"/>
<dbReference type="PRINTS" id="PR00038">
    <property type="entry name" value="HTHLUXR"/>
</dbReference>
<keyword evidence="2" id="KW-0238">DNA-binding</keyword>
<comment type="caution">
    <text evidence="6">The sequence shown here is derived from an EMBL/GenBank/DDBJ whole genome shotgun (WGS) entry which is preliminary data.</text>
</comment>
<evidence type="ECO:0000313" key="7">
    <source>
        <dbReference type="Proteomes" id="UP001142592"/>
    </source>
</evidence>
<dbReference type="SUPFAM" id="SSF52172">
    <property type="entry name" value="CheY-like"/>
    <property type="match status" value="1"/>
</dbReference>
<evidence type="ECO:0000259" key="4">
    <source>
        <dbReference type="PROSITE" id="PS50043"/>
    </source>
</evidence>
<dbReference type="SMART" id="SM00448">
    <property type="entry name" value="REC"/>
    <property type="match status" value="1"/>
</dbReference>
<dbReference type="PANTHER" id="PTHR43214">
    <property type="entry name" value="TWO-COMPONENT RESPONSE REGULATOR"/>
    <property type="match status" value="1"/>
</dbReference>
<dbReference type="GO" id="GO:0006355">
    <property type="term" value="P:regulation of DNA-templated transcription"/>
    <property type="evidence" value="ECO:0007669"/>
    <property type="project" value="InterPro"/>
</dbReference>
<protein>
    <submittedName>
        <fullName evidence="6">Response regulator transcription factor</fullName>
    </submittedName>
</protein>
<dbReference type="GO" id="GO:0000160">
    <property type="term" value="P:phosphorelay signal transduction system"/>
    <property type="evidence" value="ECO:0007669"/>
    <property type="project" value="InterPro"/>
</dbReference>
<feature type="domain" description="HTH luxR-type" evidence="4">
    <location>
        <begin position="143"/>
        <end position="208"/>
    </location>
</feature>
<dbReference type="PROSITE" id="PS50110">
    <property type="entry name" value="RESPONSE_REGULATORY"/>
    <property type="match status" value="1"/>
</dbReference>
<dbReference type="CDD" id="cd06170">
    <property type="entry name" value="LuxR_C_like"/>
    <property type="match status" value="1"/>
</dbReference>
<dbReference type="EMBL" id="JAPJUH010000006">
    <property type="protein sequence ID" value="MCX3266972.1"/>
    <property type="molecule type" value="Genomic_DNA"/>
</dbReference>
<keyword evidence="7" id="KW-1185">Reference proteome</keyword>
<gene>
    <name evidence="6" type="ORF">OQZ29_19585</name>
</gene>
<dbReference type="RefSeq" id="WP_010603395.1">
    <property type="nucleotide sequence ID" value="NZ_JAPJUH010000006.1"/>
</dbReference>
<dbReference type="Gene3D" id="3.40.50.2300">
    <property type="match status" value="1"/>
</dbReference>
<evidence type="ECO:0000256" key="1">
    <source>
        <dbReference type="ARBA" id="ARBA00022553"/>
    </source>
</evidence>
<evidence type="ECO:0000313" key="6">
    <source>
        <dbReference type="EMBL" id="MCX3266972.1"/>
    </source>
</evidence>
<dbReference type="Pfam" id="PF00072">
    <property type="entry name" value="Response_reg"/>
    <property type="match status" value="1"/>
</dbReference>
<dbReference type="Pfam" id="PF00196">
    <property type="entry name" value="GerE"/>
    <property type="match status" value="1"/>
</dbReference>
<keyword evidence="1 3" id="KW-0597">Phosphoprotein</keyword>
<dbReference type="GO" id="GO:0003677">
    <property type="term" value="F:DNA binding"/>
    <property type="evidence" value="ECO:0007669"/>
    <property type="project" value="UniProtKB-KW"/>
</dbReference>
<dbReference type="InterPro" id="IPR016032">
    <property type="entry name" value="Sig_transdc_resp-reg_C-effctor"/>
</dbReference>
<dbReference type="SUPFAM" id="SSF46894">
    <property type="entry name" value="C-terminal effector domain of the bipartite response regulators"/>
    <property type="match status" value="1"/>
</dbReference>
<dbReference type="AlphaFoldDB" id="A0A9X3DG02"/>
<dbReference type="InterPro" id="IPR039420">
    <property type="entry name" value="WalR-like"/>
</dbReference>
<dbReference type="CDD" id="cd17535">
    <property type="entry name" value="REC_NarL-like"/>
    <property type="match status" value="1"/>
</dbReference>
<dbReference type="Proteomes" id="UP001142592">
    <property type="component" value="Unassembled WGS sequence"/>
</dbReference>
<dbReference type="PROSITE" id="PS50043">
    <property type="entry name" value="HTH_LUXR_2"/>
    <property type="match status" value="1"/>
</dbReference>